<organism evidence="8 9">
    <name type="scientific">Candidatus Sodalis endolongispinus</name>
    <dbReference type="NCBI Taxonomy" id="2812662"/>
    <lineage>
        <taxon>Bacteria</taxon>
        <taxon>Pseudomonadati</taxon>
        <taxon>Pseudomonadota</taxon>
        <taxon>Gammaproteobacteria</taxon>
        <taxon>Enterobacterales</taxon>
        <taxon>Bruguierivoracaceae</taxon>
        <taxon>Sodalis</taxon>
    </lineage>
</organism>
<dbReference type="PANTHER" id="PTHR10640:SF7">
    <property type="entry name" value="METHYLTHIORIBULOSE-1-PHOSPHATE DEHYDRATASE"/>
    <property type="match status" value="1"/>
</dbReference>
<keyword evidence="9" id="KW-1185">Reference proteome</keyword>
<dbReference type="PANTHER" id="PTHR10640">
    <property type="entry name" value="METHYLTHIORIBULOSE-1-PHOSPHATE DEHYDRATASE"/>
    <property type="match status" value="1"/>
</dbReference>
<dbReference type="SMART" id="SM01007">
    <property type="entry name" value="Aldolase_II"/>
    <property type="match status" value="1"/>
</dbReference>
<feature type="binding site" evidence="6">
    <location>
        <position position="94"/>
    </location>
    <ligand>
        <name>Zn(2+)</name>
        <dbReference type="ChEBI" id="CHEBI:29105"/>
    </ligand>
</feature>
<dbReference type="InterPro" id="IPR001303">
    <property type="entry name" value="Aldolase_II/adducin_N"/>
</dbReference>
<evidence type="ECO:0000313" key="9">
    <source>
        <dbReference type="Proteomes" id="UP000811282"/>
    </source>
</evidence>
<comment type="cofactor">
    <cofactor evidence="6">
        <name>Zn(2+)</name>
        <dbReference type="ChEBI" id="CHEBI:29105"/>
    </cofactor>
    <text evidence="6">Binds 1 zinc ion per subunit.</text>
</comment>
<proteinExistence type="inferred from homology"/>
<evidence type="ECO:0000256" key="5">
    <source>
        <dbReference type="ARBA" id="ARBA00023239"/>
    </source>
</evidence>
<keyword evidence="5 6" id="KW-0456">Lyase</keyword>
<dbReference type="InterPro" id="IPR017714">
    <property type="entry name" value="MethylthioRu-1-P_deHdtase_MtnB"/>
</dbReference>
<dbReference type="InterPro" id="IPR036409">
    <property type="entry name" value="Aldolase_II/adducin_N_sf"/>
</dbReference>
<dbReference type="SUPFAM" id="SSF53639">
    <property type="entry name" value="AraD/HMP-PK domain-like"/>
    <property type="match status" value="1"/>
</dbReference>
<comment type="similarity">
    <text evidence="6">Belongs to the aldolase class II family. MtnB subfamily.</text>
</comment>
<comment type="catalytic activity">
    <reaction evidence="6">
        <text>5-(methylsulfanyl)-D-ribulose 1-phosphate = 5-methylsulfanyl-2,3-dioxopentyl phosphate + H2O</text>
        <dbReference type="Rhea" id="RHEA:15549"/>
        <dbReference type="ChEBI" id="CHEBI:15377"/>
        <dbReference type="ChEBI" id="CHEBI:58548"/>
        <dbReference type="ChEBI" id="CHEBI:58828"/>
        <dbReference type="EC" id="4.2.1.109"/>
    </reaction>
</comment>
<evidence type="ECO:0000259" key="7">
    <source>
        <dbReference type="SMART" id="SM01007"/>
    </source>
</evidence>
<evidence type="ECO:0000256" key="1">
    <source>
        <dbReference type="ARBA" id="ARBA00022605"/>
    </source>
</evidence>
<keyword evidence="4 6" id="KW-0486">Methionine biosynthesis</keyword>
<feature type="binding site" evidence="6">
    <location>
        <position position="96"/>
    </location>
    <ligand>
        <name>Zn(2+)</name>
        <dbReference type="ChEBI" id="CHEBI:29105"/>
    </ligand>
</feature>
<evidence type="ECO:0000256" key="2">
    <source>
        <dbReference type="ARBA" id="ARBA00022723"/>
    </source>
</evidence>
<dbReference type="NCBIfam" id="NF006672">
    <property type="entry name" value="PRK09220.1"/>
    <property type="match status" value="1"/>
</dbReference>
<sequence>MAENMQLAELVGACRWIGARVWSPATGGNMSQRRGARSCYITESGLDKGHLDADDFLTVDIHTGSAQPGRRPSAETGLHTFLYRRFPDVGCVLHTHSVSATVLSLAEQGSALRLSGYEMQKSLTGQTDHREEVTIAVFDNSQDIPALVQRIARHDAITPLRYGFLTRGHGLTCWGRDVREARRHLEGLEFLFECEWRRRLLEAR</sequence>
<dbReference type="EMBL" id="JAFJYC010000001">
    <property type="protein sequence ID" value="MBT9431496.1"/>
    <property type="molecule type" value="Genomic_DNA"/>
</dbReference>
<evidence type="ECO:0000256" key="6">
    <source>
        <dbReference type="HAMAP-Rule" id="MF_01677"/>
    </source>
</evidence>
<keyword evidence="3 6" id="KW-0862">Zinc</keyword>
<dbReference type="Pfam" id="PF00596">
    <property type="entry name" value="Aldolase_II"/>
    <property type="match status" value="1"/>
</dbReference>
<dbReference type="Proteomes" id="UP000811282">
    <property type="component" value="Unassembled WGS sequence"/>
</dbReference>
<evidence type="ECO:0000256" key="4">
    <source>
        <dbReference type="ARBA" id="ARBA00023167"/>
    </source>
</evidence>
<protein>
    <recommendedName>
        <fullName evidence="6">Methylthioribulose-1-phosphate dehydratase</fullName>
        <shortName evidence="6">MTRu-1-P dehydratase</shortName>
        <ecNumber evidence="6">4.2.1.109</ecNumber>
    </recommendedName>
</protein>
<dbReference type="RefSeq" id="WP_215668613.1">
    <property type="nucleotide sequence ID" value="NZ_JAFJYC010000001.1"/>
</dbReference>
<accession>A0ABS5Y965</accession>
<dbReference type="Gene3D" id="3.40.225.10">
    <property type="entry name" value="Class II aldolase/adducin N-terminal domain"/>
    <property type="match status" value="1"/>
</dbReference>
<dbReference type="GO" id="GO:0046570">
    <property type="term" value="F:methylthioribulose 1-phosphate dehydratase activity"/>
    <property type="evidence" value="ECO:0007669"/>
    <property type="project" value="UniProtKB-EC"/>
</dbReference>
<name>A0ABS5Y965_9GAMM</name>
<evidence type="ECO:0000256" key="3">
    <source>
        <dbReference type="ARBA" id="ARBA00022833"/>
    </source>
</evidence>
<comment type="function">
    <text evidence="6">Catalyzes the dehydration of methylthioribulose-1-phosphate (MTRu-1-P) into 2,3-diketo-5-methylthiopentyl-1-phosphate (DK-MTP-1-P).</text>
</comment>
<dbReference type="EC" id="4.2.1.109" evidence="6"/>
<dbReference type="NCBIfam" id="TIGR03328">
    <property type="entry name" value="salvage_mtnB"/>
    <property type="match status" value="1"/>
</dbReference>
<keyword evidence="1 6" id="KW-0028">Amino-acid biosynthesis</keyword>
<gene>
    <name evidence="6" type="primary">mtnB</name>
    <name evidence="8" type="ORF">JZM24_03790</name>
</gene>
<dbReference type="HAMAP" id="MF_01677">
    <property type="entry name" value="Salvage_MtnB"/>
    <property type="match status" value="1"/>
</dbReference>
<comment type="pathway">
    <text evidence="6">Amino-acid biosynthesis; L-methionine biosynthesis via salvage pathway; L-methionine from S-methyl-5-thio-alpha-D-ribose 1-phosphate: step 2/6.</text>
</comment>
<feature type="domain" description="Class II aldolase/adducin N-terminal" evidence="7">
    <location>
        <begin position="8"/>
        <end position="196"/>
    </location>
</feature>
<evidence type="ECO:0000313" key="8">
    <source>
        <dbReference type="EMBL" id="MBT9431496.1"/>
    </source>
</evidence>
<reference evidence="8 9" key="1">
    <citation type="journal article" date="2021" name="Genome Biol. Evol.">
        <title>The evolution of interdependence in a four-way mealybug symbiosis.</title>
        <authorList>
            <person name="Garber A.I."/>
            <person name="Kupper M."/>
            <person name="Laetsch D.R."/>
            <person name="Weldon S.R."/>
            <person name="Ladinsky M.S."/>
            <person name="Bjorkman P.J."/>
            <person name="McCutcheon J.P."/>
        </authorList>
    </citation>
    <scope>NUCLEOTIDE SEQUENCE [LARGE SCALE GENOMIC DNA]</scope>
    <source>
        <strain evidence="8">SOD</strain>
    </source>
</reference>
<keyword evidence="2 6" id="KW-0479">Metal-binding</keyword>
<comment type="caution">
    <text evidence="8">The sequence shown here is derived from an EMBL/GenBank/DDBJ whole genome shotgun (WGS) entry which is preliminary data.</text>
</comment>